<keyword evidence="2" id="KW-1185">Reference proteome</keyword>
<dbReference type="AlphaFoldDB" id="A6NQ40"/>
<gene>
    <name evidence="1" type="ORF">BACCAP_00310</name>
</gene>
<protein>
    <submittedName>
        <fullName evidence="1">Uncharacterized protein</fullName>
    </submittedName>
</protein>
<dbReference type="Proteomes" id="UP000003639">
    <property type="component" value="Unassembled WGS sequence"/>
</dbReference>
<reference evidence="1 2" key="2">
    <citation type="submission" date="2007-06" db="EMBL/GenBank/DDBJ databases">
        <title>Draft genome sequence of Pseudoflavonifractor capillosus ATCC 29799.</title>
        <authorList>
            <person name="Sudarsanam P."/>
            <person name="Ley R."/>
            <person name="Guruge J."/>
            <person name="Turnbaugh P.J."/>
            <person name="Mahowald M."/>
            <person name="Liep D."/>
            <person name="Gordon J."/>
        </authorList>
    </citation>
    <scope>NUCLEOTIDE SEQUENCE [LARGE SCALE GENOMIC DNA]</scope>
    <source>
        <strain evidence="1 2">ATCC 29799</strain>
    </source>
</reference>
<reference evidence="1 2" key="1">
    <citation type="submission" date="2007-04" db="EMBL/GenBank/DDBJ databases">
        <authorList>
            <person name="Fulton L."/>
            <person name="Clifton S."/>
            <person name="Fulton B."/>
            <person name="Xu J."/>
            <person name="Minx P."/>
            <person name="Pepin K.H."/>
            <person name="Johnson M."/>
            <person name="Thiruvilangam P."/>
            <person name="Bhonagiri V."/>
            <person name="Nash W.E."/>
            <person name="Mardis E.R."/>
            <person name="Wilson R.K."/>
        </authorList>
    </citation>
    <scope>NUCLEOTIDE SEQUENCE [LARGE SCALE GENOMIC DNA]</scope>
    <source>
        <strain evidence="1 2">ATCC 29799</strain>
    </source>
</reference>
<sequence>MCSVFVLMTLLLSNRLFRVRRPENIETGIHFSPWYFPVSSYSLVPLLFVVHSRSFEFLIWHIENEDSVDHRTTIGLTSSTFCTLISTAEDMGH</sequence>
<comment type="caution">
    <text evidence="1">The sequence shown here is derived from an EMBL/GenBank/DDBJ whole genome shotgun (WGS) entry which is preliminary data.</text>
</comment>
<name>A6NQ40_9FIRM</name>
<evidence type="ECO:0000313" key="1">
    <source>
        <dbReference type="EMBL" id="EDN01966.1"/>
    </source>
</evidence>
<organism evidence="1 2">
    <name type="scientific">Pseudoflavonifractor capillosus ATCC 29799</name>
    <dbReference type="NCBI Taxonomy" id="411467"/>
    <lineage>
        <taxon>Bacteria</taxon>
        <taxon>Bacillati</taxon>
        <taxon>Bacillota</taxon>
        <taxon>Clostridia</taxon>
        <taxon>Eubacteriales</taxon>
        <taxon>Oscillospiraceae</taxon>
        <taxon>Pseudoflavonifractor</taxon>
    </lineage>
</organism>
<evidence type="ECO:0000313" key="2">
    <source>
        <dbReference type="Proteomes" id="UP000003639"/>
    </source>
</evidence>
<proteinExistence type="predicted"/>
<dbReference type="EMBL" id="AAXG02000002">
    <property type="protein sequence ID" value="EDN01966.1"/>
    <property type="molecule type" value="Genomic_DNA"/>
</dbReference>
<accession>A6NQ40</accession>